<dbReference type="GO" id="GO:0015171">
    <property type="term" value="F:amino acid transmembrane transporter activity"/>
    <property type="evidence" value="ECO:0007669"/>
    <property type="project" value="TreeGrafter"/>
</dbReference>
<comment type="caution">
    <text evidence="10">The sequence shown here is derived from an EMBL/GenBank/DDBJ whole genome shotgun (WGS) entry which is preliminary data.</text>
</comment>
<dbReference type="InterPro" id="IPR004840">
    <property type="entry name" value="Amino_acid_permease_CS"/>
</dbReference>
<dbReference type="Pfam" id="PF00324">
    <property type="entry name" value="AA_permease"/>
    <property type="match status" value="1"/>
</dbReference>
<feature type="transmembrane region" description="Helical" evidence="8">
    <location>
        <begin position="282"/>
        <end position="301"/>
    </location>
</feature>
<dbReference type="PROSITE" id="PS00218">
    <property type="entry name" value="AMINO_ACID_PERMEASE_1"/>
    <property type="match status" value="1"/>
</dbReference>
<feature type="domain" description="Amino acid permease/ SLC12A" evidence="9">
    <location>
        <begin position="48"/>
        <end position="515"/>
    </location>
</feature>
<name>A0A409YF29_9AGAR</name>
<evidence type="ECO:0000256" key="7">
    <source>
        <dbReference type="SAM" id="MobiDB-lite"/>
    </source>
</evidence>
<protein>
    <recommendedName>
        <fullName evidence="9">Amino acid permease/ SLC12A domain-containing protein</fullName>
    </recommendedName>
</protein>
<feature type="transmembrane region" description="Helical" evidence="8">
    <location>
        <begin position="76"/>
        <end position="105"/>
    </location>
</feature>
<evidence type="ECO:0000313" key="10">
    <source>
        <dbReference type="EMBL" id="PPR01613.1"/>
    </source>
</evidence>
<dbReference type="EMBL" id="NHTK01001232">
    <property type="protein sequence ID" value="PPR01613.1"/>
    <property type="molecule type" value="Genomic_DNA"/>
</dbReference>
<keyword evidence="3 8" id="KW-0812">Transmembrane</keyword>
<dbReference type="PANTHER" id="PTHR43341:SF20">
    <property type="entry name" value="AAT FAMILY AMINO ACID TRANSPORTER"/>
    <property type="match status" value="1"/>
</dbReference>
<evidence type="ECO:0000256" key="8">
    <source>
        <dbReference type="SAM" id="Phobius"/>
    </source>
</evidence>
<evidence type="ECO:0000256" key="1">
    <source>
        <dbReference type="ARBA" id="ARBA00004141"/>
    </source>
</evidence>
<keyword evidence="2" id="KW-0813">Transport</keyword>
<evidence type="ECO:0000256" key="2">
    <source>
        <dbReference type="ARBA" id="ARBA00022448"/>
    </source>
</evidence>
<dbReference type="PIRSF" id="PIRSF006060">
    <property type="entry name" value="AA_transporter"/>
    <property type="match status" value="1"/>
</dbReference>
<accession>A0A409YF29</accession>
<dbReference type="FunFam" id="1.20.1740.10:FF:000006">
    <property type="entry name" value="General amino acid permease"/>
    <property type="match status" value="1"/>
</dbReference>
<reference evidence="10 11" key="1">
    <citation type="journal article" date="2018" name="Evol. Lett.">
        <title>Horizontal gene cluster transfer increased hallucinogenic mushroom diversity.</title>
        <authorList>
            <person name="Reynolds H.T."/>
            <person name="Vijayakumar V."/>
            <person name="Gluck-Thaler E."/>
            <person name="Korotkin H.B."/>
            <person name="Matheny P.B."/>
            <person name="Slot J.C."/>
        </authorList>
    </citation>
    <scope>NUCLEOTIDE SEQUENCE [LARGE SCALE GENOMIC DNA]</scope>
    <source>
        <strain evidence="10 11">2629</strain>
    </source>
</reference>
<keyword evidence="6 8" id="KW-0472">Membrane</keyword>
<keyword evidence="4" id="KW-0029">Amino-acid transport</keyword>
<dbReference type="GO" id="GO:0016020">
    <property type="term" value="C:membrane"/>
    <property type="evidence" value="ECO:0007669"/>
    <property type="project" value="UniProtKB-SubCell"/>
</dbReference>
<feature type="transmembrane region" description="Helical" evidence="8">
    <location>
        <begin position="186"/>
        <end position="206"/>
    </location>
</feature>
<evidence type="ECO:0000256" key="6">
    <source>
        <dbReference type="ARBA" id="ARBA00023136"/>
    </source>
</evidence>
<feature type="compositionally biased region" description="Basic and acidic residues" evidence="7">
    <location>
        <begin position="1"/>
        <end position="13"/>
    </location>
</feature>
<feature type="region of interest" description="Disordered" evidence="7">
    <location>
        <begin position="1"/>
        <end position="27"/>
    </location>
</feature>
<evidence type="ECO:0000256" key="4">
    <source>
        <dbReference type="ARBA" id="ARBA00022970"/>
    </source>
</evidence>
<evidence type="ECO:0000256" key="5">
    <source>
        <dbReference type="ARBA" id="ARBA00022989"/>
    </source>
</evidence>
<gene>
    <name evidence="10" type="ORF">CVT24_005764</name>
</gene>
<dbReference type="STRING" id="181874.A0A409YF29"/>
<evidence type="ECO:0000256" key="3">
    <source>
        <dbReference type="ARBA" id="ARBA00022692"/>
    </source>
</evidence>
<dbReference type="PANTHER" id="PTHR43341">
    <property type="entry name" value="AMINO ACID PERMEASE"/>
    <property type="match status" value="1"/>
</dbReference>
<feature type="transmembrane region" description="Helical" evidence="8">
    <location>
        <begin position="49"/>
        <end position="70"/>
    </location>
</feature>
<dbReference type="InterPro" id="IPR004841">
    <property type="entry name" value="AA-permease/SLC12A_dom"/>
</dbReference>
<evidence type="ECO:0000259" key="9">
    <source>
        <dbReference type="Pfam" id="PF00324"/>
    </source>
</evidence>
<evidence type="ECO:0000313" key="11">
    <source>
        <dbReference type="Proteomes" id="UP000284842"/>
    </source>
</evidence>
<dbReference type="OrthoDB" id="10062876at2759"/>
<sequence length="586" mass="64126">MASEKVHNHDESAFKANSDTESGGEFKTDRDAIVAEHGKLVRQLKNRHIAMISIGGVIGTGLFLGTATALKNGGPIGLLLGYLTVGSVCYCVMLSLGEMIAYLPIPGGHIKMAERFVDPALSFAMGWNYWYGQQPVAIYNTELSASSVLISFWNDDINPAVWVSMCLVVVFVINMLGAGVYGEAEFIFASIKVITIVGLIILGIVLDLGGGPSHDRIGFRYWKDPGPFVQFNDIAGAKGRFLGFWAVLTQAAFSYVGTEIVAVAAGEAKNPRRNLPKAIRRVYIRILLFYIGGTIIIGLLVPSNSDRLDIRETAGTAGASPFVIAIERAGIKTLPSIINACLLTSAWSAASSDLYTSSRGLYGLAAAGNAPKIFLKTFKNGLPYVAVIFSGLFSFLGFMGIKSGSGRVFGWFANMTAVAGLMTWFGISLTYLRFYKGMKVQGIDRQKLPFASKLQPFAAWYGLVACLLICILSGWSVFLKDSWATDTFVTNYLPLVGFPIMYVGARLYYKERPKKAHEMDFVTNIAEIEAETVVESPPKNKLEAFWRWLKSTALSTRLRTNRQNNSTYMRIANSTSTSTIIRREFA</sequence>
<feature type="transmembrane region" description="Helical" evidence="8">
    <location>
        <begin position="456"/>
        <end position="479"/>
    </location>
</feature>
<keyword evidence="5 8" id="KW-1133">Transmembrane helix</keyword>
<feature type="transmembrane region" description="Helical" evidence="8">
    <location>
        <begin position="491"/>
        <end position="509"/>
    </location>
</feature>
<feature type="transmembrane region" description="Helical" evidence="8">
    <location>
        <begin position="411"/>
        <end position="435"/>
    </location>
</feature>
<feature type="transmembrane region" description="Helical" evidence="8">
    <location>
        <begin position="160"/>
        <end position="180"/>
    </location>
</feature>
<dbReference type="InterPro" id="IPR050524">
    <property type="entry name" value="APC_YAT"/>
</dbReference>
<organism evidence="10 11">
    <name type="scientific">Panaeolus cyanescens</name>
    <dbReference type="NCBI Taxonomy" id="181874"/>
    <lineage>
        <taxon>Eukaryota</taxon>
        <taxon>Fungi</taxon>
        <taxon>Dikarya</taxon>
        <taxon>Basidiomycota</taxon>
        <taxon>Agaricomycotina</taxon>
        <taxon>Agaricomycetes</taxon>
        <taxon>Agaricomycetidae</taxon>
        <taxon>Agaricales</taxon>
        <taxon>Agaricineae</taxon>
        <taxon>Galeropsidaceae</taxon>
        <taxon>Panaeolus</taxon>
    </lineage>
</organism>
<keyword evidence="11" id="KW-1185">Reference proteome</keyword>
<dbReference type="Proteomes" id="UP000284842">
    <property type="component" value="Unassembled WGS sequence"/>
</dbReference>
<dbReference type="AlphaFoldDB" id="A0A409YF29"/>
<dbReference type="InParanoid" id="A0A409YF29"/>
<proteinExistence type="predicted"/>
<feature type="transmembrane region" description="Helical" evidence="8">
    <location>
        <begin position="381"/>
        <end position="399"/>
    </location>
</feature>
<feature type="transmembrane region" description="Helical" evidence="8">
    <location>
        <begin position="241"/>
        <end position="262"/>
    </location>
</feature>
<dbReference type="Gene3D" id="1.20.1740.10">
    <property type="entry name" value="Amino acid/polyamine transporter I"/>
    <property type="match status" value="1"/>
</dbReference>
<comment type="subcellular location">
    <subcellularLocation>
        <location evidence="1">Membrane</location>
        <topology evidence="1">Multi-pass membrane protein</topology>
    </subcellularLocation>
</comment>